<gene>
    <name evidence="1" type="ORF">KFK09_026602</name>
</gene>
<proteinExistence type="predicted"/>
<keyword evidence="2" id="KW-1185">Reference proteome</keyword>
<sequence length="80" mass="8943">MLLLMALSIYGGSFILPSFSCILIENFKYLFGDLSTQRDVNSNKYLKYSLGTLVDVIQNASFCSFNLSLKILVSSILCFV</sequence>
<dbReference type="OrthoDB" id="8045183at2759"/>
<dbReference type="EMBL" id="JAGYWB010000018">
    <property type="protein sequence ID" value="KAI0492331.1"/>
    <property type="molecule type" value="Genomic_DNA"/>
</dbReference>
<name>A0A8T3A8M8_DENNO</name>
<accession>A0A8T3A8M8</accession>
<comment type="caution">
    <text evidence="1">The sequence shown here is derived from an EMBL/GenBank/DDBJ whole genome shotgun (WGS) entry which is preliminary data.</text>
</comment>
<organism evidence="1 2">
    <name type="scientific">Dendrobium nobile</name>
    <name type="common">Orchid</name>
    <dbReference type="NCBI Taxonomy" id="94219"/>
    <lineage>
        <taxon>Eukaryota</taxon>
        <taxon>Viridiplantae</taxon>
        <taxon>Streptophyta</taxon>
        <taxon>Embryophyta</taxon>
        <taxon>Tracheophyta</taxon>
        <taxon>Spermatophyta</taxon>
        <taxon>Magnoliopsida</taxon>
        <taxon>Liliopsida</taxon>
        <taxon>Asparagales</taxon>
        <taxon>Orchidaceae</taxon>
        <taxon>Epidendroideae</taxon>
        <taxon>Malaxideae</taxon>
        <taxon>Dendrobiinae</taxon>
        <taxon>Dendrobium</taxon>
    </lineage>
</organism>
<dbReference type="Proteomes" id="UP000829196">
    <property type="component" value="Unassembled WGS sequence"/>
</dbReference>
<reference evidence="1" key="1">
    <citation type="journal article" date="2022" name="Front. Genet.">
        <title>Chromosome-Scale Assembly of the Dendrobium nobile Genome Provides Insights Into the Molecular Mechanism of the Biosynthesis of the Medicinal Active Ingredient of Dendrobium.</title>
        <authorList>
            <person name="Xu Q."/>
            <person name="Niu S.-C."/>
            <person name="Li K.-L."/>
            <person name="Zheng P.-J."/>
            <person name="Zhang X.-J."/>
            <person name="Jia Y."/>
            <person name="Liu Y."/>
            <person name="Niu Y.-X."/>
            <person name="Yu L.-H."/>
            <person name="Chen D.-F."/>
            <person name="Zhang G.-Q."/>
        </authorList>
    </citation>
    <scope>NUCLEOTIDE SEQUENCE</scope>
    <source>
        <tissue evidence="1">Leaf</tissue>
    </source>
</reference>
<dbReference type="AlphaFoldDB" id="A0A8T3A8M8"/>
<protein>
    <submittedName>
        <fullName evidence="1">Uncharacterized protein</fullName>
    </submittedName>
</protein>
<evidence type="ECO:0000313" key="2">
    <source>
        <dbReference type="Proteomes" id="UP000829196"/>
    </source>
</evidence>
<evidence type="ECO:0000313" key="1">
    <source>
        <dbReference type="EMBL" id="KAI0492331.1"/>
    </source>
</evidence>